<keyword evidence="2" id="KW-1185">Reference proteome</keyword>
<name>A0A6A5EWP4_PERFL</name>
<sequence>MDRHTAQGCYVLYLLDINSLVRSALSVGAVCSNTSSTSAVARSTLYGTTDSTKREGGISTTCLINNSVGCRLID</sequence>
<dbReference type="Proteomes" id="UP000465112">
    <property type="component" value="Chromosome 2"/>
</dbReference>
<organism evidence="1 2">
    <name type="scientific">Perca fluviatilis</name>
    <name type="common">European perch</name>
    <dbReference type="NCBI Taxonomy" id="8168"/>
    <lineage>
        <taxon>Eukaryota</taxon>
        <taxon>Metazoa</taxon>
        <taxon>Chordata</taxon>
        <taxon>Craniata</taxon>
        <taxon>Vertebrata</taxon>
        <taxon>Euteleostomi</taxon>
        <taxon>Actinopterygii</taxon>
        <taxon>Neopterygii</taxon>
        <taxon>Teleostei</taxon>
        <taxon>Neoteleostei</taxon>
        <taxon>Acanthomorphata</taxon>
        <taxon>Eupercaria</taxon>
        <taxon>Perciformes</taxon>
        <taxon>Percoidei</taxon>
        <taxon>Percidae</taxon>
        <taxon>Percinae</taxon>
        <taxon>Perca</taxon>
    </lineage>
</organism>
<comment type="caution">
    <text evidence="1">The sequence shown here is derived from an EMBL/GenBank/DDBJ whole genome shotgun (WGS) entry which is preliminary data.</text>
</comment>
<dbReference type="EMBL" id="VHII01000002">
    <property type="protein sequence ID" value="KAF1394207.1"/>
    <property type="molecule type" value="Genomic_DNA"/>
</dbReference>
<reference evidence="1 2" key="1">
    <citation type="submission" date="2019-06" db="EMBL/GenBank/DDBJ databases">
        <title>A chromosome-scale genome assembly of the European perch, Perca fluviatilis.</title>
        <authorList>
            <person name="Roques C."/>
            <person name="Zahm M."/>
            <person name="Cabau C."/>
            <person name="Klopp C."/>
            <person name="Bouchez O."/>
            <person name="Donnadieu C."/>
            <person name="Kuhl H."/>
            <person name="Gislard M."/>
            <person name="Guendouz S."/>
            <person name="Journot L."/>
            <person name="Haffray P."/>
            <person name="Bestin A."/>
            <person name="Morvezen R."/>
            <person name="Feron R."/>
            <person name="Wen M."/>
            <person name="Jouanno E."/>
            <person name="Herpin A."/>
            <person name="Schartl M."/>
            <person name="Postlethwait J."/>
            <person name="Schaerlinger B."/>
            <person name="Chardard D."/>
            <person name="Lecocq T."/>
            <person name="Poncet C."/>
            <person name="Jaffrelo L."/>
            <person name="Lampietro C."/>
            <person name="Guiguen Y."/>
        </authorList>
    </citation>
    <scope>NUCLEOTIDE SEQUENCE [LARGE SCALE GENOMIC DNA]</scope>
    <source>
        <tissue evidence="1">Blood</tissue>
    </source>
</reference>
<gene>
    <name evidence="1" type="ORF">PFLUV_G00024140</name>
</gene>
<protein>
    <submittedName>
        <fullName evidence="1">Uncharacterized protein</fullName>
    </submittedName>
</protein>
<evidence type="ECO:0000313" key="1">
    <source>
        <dbReference type="EMBL" id="KAF1394207.1"/>
    </source>
</evidence>
<dbReference type="AlphaFoldDB" id="A0A6A5EWP4"/>
<evidence type="ECO:0000313" key="2">
    <source>
        <dbReference type="Proteomes" id="UP000465112"/>
    </source>
</evidence>
<proteinExistence type="predicted"/>
<accession>A0A6A5EWP4</accession>